<protein>
    <recommendedName>
        <fullName evidence="3">Major facilitator superfamily (MFS) profile domain-containing protein</fullName>
    </recommendedName>
</protein>
<evidence type="ECO:0000313" key="5">
    <source>
        <dbReference type="Proteomes" id="UP001316803"/>
    </source>
</evidence>
<dbReference type="PANTHER" id="PTHR23520">
    <property type="entry name" value="TRANSPORTER, PUTATIVE (AFU_ORTHOLOGUE AFUA_3G04000)-RELATED"/>
    <property type="match status" value="1"/>
</dbReference>
<evidence type="ECO:0000256" key="2">
    <source>
        <dbReference type="SAM" id="Phobius"/>
    </source>
</evidence>
<comment type="caution">
    <text evidence="4">The sequence shown here is derived from an EMBL/GenBank/DDBJ whole genome shotgun (WGS) entry which is preliminary data.</text>
</comment>
<gene>
    <name evidence="4" type="ORF">OHC33_008656</name>
</gene>
<feature type="transmembrane region" description="Helical" evidence="2">
    <location>
        <begin position="104"/>
        <end position="125"/>
    </location>
</feature>
<keyword evidence="2" id="KW-0472">Membrane</keyword>
<keyword evidence="5" id="KW-1185">Reference proteome</keyword>
<dbReference type="InterPro" id="IPR011701">
    <property type="entry name" value="MFS"/>
</dbReference>
<feature type="non-terminal residue" evidence="4">
    <location>
        <position position="135"/>
    </location>
</feature>
<dbReference type="Proteomes" id="UP001316803">
    <property type="component" value="Unassembled WGS sequence"/>
</dbReference>
<dbReference type="SUPFAM" id="SSF103473">
    <property type="entry name" value="MFS general substrate transporter"/>
    <property type="match status" value="1"/>
</dbReference>
<reference evidence="4 5" key="1">
    <citation type="submission" date="2022-12" db="EMBL/GenBank/DDBJ databases">
        <title>Genomic features and morphological characterization of a novel Knufia sp. strain isolated from spacecraft assembly facility.</title>
        <authorList>
            <person name="Teixeira M."/>
            <person name="Chander A.M."/>
            <person name="Stajich J.E."/>
            <person name="Venkateswaran K."/>
        </authorList>
    </citation>
    <scope>NUCLEOTIDE SEQUENCE [LARGE SCALE GENOMIC DNA]</scope>
    <source>
        <strain evidence="4 5">FJI-L2-BK-P2</strain>
    </source>
</reference>
<accession>A0AAN8IJQ1</accession>
<dbReference type="EMBL" id="JAKLMC020000027">
    <property type="protein sequence ID" value="KAK5950437.1"/>
    <property type="molecule type" value="Genomic_DNA"/>
</dbReference>
<feature type="transmembrane region" description="Helical" evidence="2">
    <location>
        <begin position="38"/>
        <end position="57"/>
    </location>
</feature>
<keyword evidence="2" id="KW-1133">Transmembrane helix</keyword>
<dbReference type="Pfam" id="PF07690">
    <property type="entry name" value="MFS_1"/>
    <property type="match status" value="1"/>
</dbReference>
<evidence type="ECO:0000256" key="1">
    <source>
        <dbReference type="ARBA" id="ARBA00004141"/>
    </source>
</evidence>
<comment type="subcellular location">
    <subcellularLocation>
        <location evidence="1">Membrane</location>
        <topology evidence="1">Multi-pass membrane protein</topology>
    </subcellularLocation>
</comment>
<evidence type="ECO:0000259" key="3">
    <source>
        <dbReference type="PROSITE" id="PS50850"/>
    </source>
</evidence>
<keyword evidence="2" id="KW-0812">Transmembrane</keyword>
<dbReference type="AlphaFoldDB" id="A0AAN8IJQ1"/>
<evidence type="ECO:0000313" key="4">
    <source>
        <dbReference type="EMBL" id="KAK5950437.1"/>
    </source>
</evidence>
<dbReference type="PROSITE" id="PS50850">
    <property type="entry name" value="MFS"/>
    <property type="match status" value="1"/>
</dbReference>
<dbReference type="InterPro" id="IPR036259">
    <property type="entry name" value="MFS_trans_sf"/>
</dbReference>
<dbReference type="Gene3D" id="1.20.1250.20">
    <property type="entry name" value="MFS general substrate transporter like domains"/>
    <property type="match status" value="1"/>
</dbReference>
<dbReference type="GO" id="GO:0000329">
    <property type="term" value="C:fungal-type vacuole membrane"/>
    <property type="evidence" value="ECO:0007669"/>
    <property type="project" value="TreeGrafter"/>
</dbReference>
<feature type="transmembrane region" description="Helical" evidence="2">
    <location>
        <begin position="63"/>
        <end position="83"/>
    </location>
</feature>
<organism evidence="4 5">
    <name type="scientific">Knufia fluminis</name>
    <dbReference type="NCBI Taxonomy" id="191047"/>
    <lineage>
        <taxon>Eukaryota</taxon>
        <taxon>Fungi</taxon>
        <taxon>Dikarya</taxon>
        <taxon>Ascomycota</taxon>
        <taxon>Pezizomycotina</taxon>
        <taxon>Eurotiomycetes</taxon>
        <taxon>Chaetothyriomycetidae</taxon>
        <taxon>Chaetothyriales</taxon>
        <taxon>Trichomeriaceae</taxon>
        <taxon>Knufia</taxon>
    </lineage>
</organism>
<dbReference type="PANTHER" id="PTHR23520:SF5">
    <property type="entry name" value="TRANSPORTER, PUTATIVE (AFU_ORTHOLOGUE AFUA_3G04000)-RELATED"/>
    <property type="match status" value="1"/>
</dbReference>
<dbReference type="InterPro" id="IPR020846">
    <property type="entry name" value="MFS_dom"/>
</dbReference>
<name>A0AAN8IJQ1_9EURO</name>
<sequence length="135" mass="14496">MPALRAVVSQLVKESGFAAILGSPYDTKLLCVQRFIRLFAYGISFLILVHYLTNLGISDARVGLFMTLTLLGDVVISLCLTLITDKAGRRKVLAAGAGMMAMSGVVFALSSNYWVLVLASVVGIISPRFDHGFAL</sequence>
<proteinExistence type="predicted"/>
<dbReference type="GO" id="GO:0022857">
    <property type="term" value="F:transmembrane transporter activity"/>
    <property type="evidence" value="ECO:0007669"/>
    <property type="project" value="InterPro"/>
</dbReference>
<feature type="domain" description="Major facilitator superfamily (MFS) profile" evidence="3">
    <location>
        <begin position="26"/>
        <end position="135"/>
    </location>
</feature>